<feature type="binding site" evidence="10">
    <location>
        <position position="184"/>
    </location>
    <ligand>
        <name>[4Fe-4S] cluster</name>
        <dbReference type="ChEBI" id="CHEBI:49883"/>
        <label>2</label>
    </ligand>
</feature>
<keyword evidence="3 10" id="KW-0479">Metal-binding</keyword>
<dbReference type="AlphaFoldDB" id="A0A4R8H3D7"/>
<dbReference type="PROSITE" id="PS51379">
    <property type="entry name" value="4FE4S_FER_2"/>
    <property type="match status" value="6"/>
</dbReference>
<feature type="binding site" evidence="10">
    <location>
        <position position="54"/>
    </location>
    <ligand>
        <name>[4Fe-4S] cluster</name>
        <dbReference type="ChEBI" id="CHEBI:49883"/>
        <label>1</label>
    </ligand>
</feature>
<dbReference type="PROSITE" id="PS51656">
    <property type="entry name" value="4FE4S"/>
    <property type="match status" value="1"/>
</dbReference>
<evidence type="ECO:0000256" key="4">
    <source>
        <dbReference type="ARBA" id="ARBA00022737"/>
    </source>
</evidence>
<keyword evidence="1 10" id="KW-0813">Transport</keyword>
<evidence type="ECO:0000256" key="5">
    <source>
        <dbReference type="ARBA" id="ARBA00022967"/>
    </source>
</evidence>
<dbReference type="HAMAP" id="MF_00463">
    <property type="entry name" value="RsxB_RnfB"/>
    <property type="match status" value="1"/>
</dbReference>
<feature type="binding site" evidence="10">
    <location>
        <position position="51"/>
    </location>
    <ligand>
        <name>[4Fe-4S] cluster</name>
        <dbReference type="ChEBI" id="CHEBI:49883"/>
        <label>1</label>
    </ligand>
</feature>
<evidence type="ECO:0000256" key="1">
    <source>
        <dbReference type="ARBA" id="ARBA00022448"/>
    </source>
</evidence>
<feature type="domain" description="4Fe-4S ferredoxin-type" evidence="11">
    <location>
        <begin position="211"/>
        <end position="238"/>
    </location>
</feature>
<evidence type="ECO:0000256" key="6">
    <source>
        <dbReference type="ARBA" id="ARBA00022982"/>
    </source>
</evidence>
<dbReference type="PANTHER" id="PTHR43560:SF1">
    <property type="entry name" value="ION-TRANSLOCATING OXIDOREDUCTASE COMPLEX SUBUNIT B"/>
    <property type="match status" value="1"/>
</dbReference>
<dbReference type="CDD" id="cd10549">
    <property type="entry name" value="MtMvhB_like"/>
    <property type="match status" value="2"/>
</dbReference>
<comment type="similarity">
    <text evidence="10">Belongs to the 4Fe4S bacterial-type ferredoxin family. RnfB subfamily.</text>
</comment>
<feature type="binding site" evidence="10">
    <location>
        <position position="144"/>
    </location>
    <ligand>
        <name>[4Fe-4S] cluster</name>
        <dbReference type="ChEBI" id="CHEBI:49883"/>
        <label>2</label>
    </ligand>
</feature>
<dbReference type="GO" id="GO:0046872">
    <property type="term" value="F:metal ion binding"/>
    <property type="evidence" value="ECO:0007669"/>
    <property type="project" value="UniProtKB-KW"/>
</dbReference>
<feature type="binding site" evidence="10">
    <location>
        <position position="59"/>
    </location>
    <ligand>
        <name>[4Fe-4S] cluster</name>
        <dbReference type="ChEBI" id="CHEBI:49883"/>
        <label>1</label>
    </ligand>
</feature>
<dbReference type="InterPro" id="IPR017896">
    <property type="entry name" value="4Fe4S_Fe-S-bd"/>
</dbReference>
<keyword evidence="7 10" id="KW-0408">Iron</keyword>
<dbReference type="Pfam" id="PF12838">
    <property type="entry name" value="Fer4_7"/>
    <property type="match status" value="1"/>
</dbReference>
<keyword evidence="14" id="KW-1185">Reference proteome</keyword>
<feature type="domain" description="4Fe-4S ferredoxin-type" evidence="11">
    <location>
        <begin position="131"/>
        <end position="164"/>
    </location>
</feature>
<evidence type="ECO:0000256" key="2">
    <source>
        <dbReference type="ARBA" id="ARBA00022485"/>
    </source>
</evidence>
<gene>
    <name evidence="10" type="primary">rnfB</name>
    <name evidence="13" type="ORF">C7959_12234</name>
</gene>
<dbReference type="EMBL" id="SOEG01000022">
    <property type="protein sequence ID" value="TDX49020.1"/>
    <property type="molecule type" value="Genomic_DNA"/>
</dbReference>
<name>A0A4R8H3D7_9FIRM</name>
<dbReference type="Pfam" id="PF14697">
    <property type="entry name" value="Fer4_21"/>
    <property type="match status" value="1"/>
</dbReference>
<dbReference type="SUPFAM" id="SSF54862">
    <property type="entry name" value="4Fe-4S ferredoxins"/>
    <property type="match status" value="2"/>
</dbReference>
<feature type="binding site" evidence="10">
    <location>
        <position position="180"/>
    </location>
    <ligand>
        <name>[4Fe-4S] cluster</name>
        <dbReference type="ChEBI" id="CHEBI:49883"/>
        <label>3</label>
    </ligand>
</feature>
<dbReference type="InterPro" id="IPR017900">
    <property type="entry name" value="4Fe4S_Fe_S_CS"/>
</dbReference>
<accession>A0A4R8H3D7</accession>
<evidence type="ECO:0000259" key="11">
    <source>
        <dbReference type="PROSITE" id="PS51379"/>
    </source>
</evidence>
<dbReference type="GO" id="GO:0051539">
    <property type="term" value="F:4 iron, 4 sulfur cluster binding"/>
    <property type="evidence" value="ECO:0007669"/>
    <property type="project" value="UniProtKB-UniRule"/>
</dbReference>
<dbReference type="InterPro" id="IPR050395">
    <property type="entry name" value="4Fe4S_Ferredoxin_RnfB"/>
</dbReference>
<feature type="domain" description="4Fe-4S ferredoxin-type" evidence="11">
    <location>
        <begin position="279"/>
        <end position="308"/>
    </location>
</feature>
<comment type="caution">
    <text evidence="13">The sequence shown here is derived from an EMBL/GenBank/DDBJ whole genome shotgun (WGS) entry which is preliminary data.</text>
</comment>
<dbReference type="GO" id="GO:0005886">
    <property type="term" value="C:plasma membrane"/>
    <property type="evidence" value="ECO:0007669"/>
    <property type="project" value="UniProtKB-SubCell"/>
</dbReference>
<keyword evidence="2 10" id="KW-0004">4Fe-4S</keyword>
<comment type="caution">
    <text evidence="10">Lacks conserved residue(s) required for the propagation of feature annotation.</text>
</comment>
<dbReference type="Pfam" id="PF00037">
    <property type="entry name" value="Fer4"/>
    <property type="match status" value="1"/>
</dbReference>
<dbReference type="RefSeq" id="WP_134117656.1">
    <property type="nucleotide sequence ID" value="NZ_SOEG01000022.1"/>
</dbReference>
<evidence type="ECO:0000256" key="7">
    <source>
        <dbReference type="ARBA" id="ARBA00023004"/>
    </source>
</evidence>
<feature type="domain" description="4Fe-4S ferredoxin-type" evidence="11">
    <location>
        <begin position="165"/>
        <end position="194"/>
    </location>
</feature>
<comment type="function">
    <text evidence="10">Part of a membrane-bound complex that couples electron transfer with translocation of ions across the membrane.</text>
</comment>
<evidence type="ECO:0000256" key="10">
    <source>
        <dbReference type="HAMAP-Rule" id="MF_00463"/>
    </source>
</evidence>
<dbReference type="Gene3D" id="3.30.70.20">
    <property type="match status" value="3"/>
</dbReference>
<feature type="binding site" evidence="10">
    <location>
        <position position="177"/>
    </location>
    <ligand>
        <name>[4Fe-4S] cluster</name>
        <dbReference type="ChEBI" id="CHEBI:49883"/>
        <label>3</label>
    </ligand>
</feature>
<feature type="binding site" evidence="10">
    <location>
        <position position="76"/>
    </location>
    <ligand>
        <name>[4Fe-4S] cluster</name>
        <dbReference type="ChEBI" id="CHEBI:49883"/>
        <label>1</label>
    </ligand>
</feature>
<keyword evidence="6 10" id="KW-0249">Electron transport</keyword>
<feature type="binding site" evidence="10">
    <location>
        <position position="154"/>
    </location>
    <ligand>
        <name>[4Fe-4S] cluster</name>
        <dbReference type="ChEBI" id="CHEBI:49883"/>
        <label>3</label>
    </ligand>
</feature>
<sequence length="336" mass="35626">MDLEIFKSAIPSMGILGALFAGGLAYSSVRFAVEEDPRKGEIEDVLPGANCGACGYPGCSSFAEAVVKEETVCDGCPVGGVEVAEQVASIMGIDAGGSCEERKIAQVLCQGGREETFAKAEYQGIPKCSAANMVADSKSCSYGCLGFGDCVAVCPFDAIYMNNNDIPVVDTDKCTGCEKCVIECPRNIIELKSNTEKIETRCKSVLKGKEVKQVCDIGCIGCTLCEKKCPVDAIEMEDNLAVVDSYKCIGCGVCVNVCPTNAILETPFESIELAELEKEEVLVVTDDCVGCTLCAKKCPVDCITGEAGAKHEINTESCVKCEQCIKACPKDAIEYQ</sequence>
<feature type="domain" description="4Fe-4S" evidence="12">
    <location>
        <begin position="34"/>
        <end position="93"/>
    </location>
</feature>
<keyword evidence="9 10" id="KW-0472">Membrane</keyword>
<dbReference type="NCBIfam" id="TIGR01944">
    <property type="entry name" value="rnfB"/>
    <property type="match status" value="1"/>
</dbReference>
<dbReference type="Pfam" id="PF12798">
    <property type="entry name" value="Fer4_3"/>
    <property type="match status" value="1"/>
</dbReference>
<feature type="region of interest" description="Hydrophobic" evidence="10">
    <location>
        <begin position="1"/>
        <end position="28"/>
    </location>
</feature>
<evidence type="ECO:0000313" key="14">
    <source>
        <dbReference type="Proteomes" id="UP000295832"/>
    </source>
</evidence>
<evidence type="ECO:0000256" key="3">
    <source>
        <dbReference type="ARBA" id="ARBA00022723"/>
    </source>
</evidence>
<dbReference type="STRING" id="926561.GCA_000379025_00648"/>
<keyword evidence="5 10" id="KW-1278">Translocase</keyword>
<dbReference type="Gene3D" id="1.10.15.40">
    <property type="entry name" value="Electron transport complex subunit B, putative Fe-S cluster"/>
    <property type="match status" value="1"/>
</dbReference>
<feature type="binding site" evidence="10">
    <location>
        <position position="174"/>
    </location>
    <ligand>
        <name>[4Fe-4S] cluster</name>
        <dbReference type="ChEBI" id="CHEBI:49883"/>
        <label>3</label>
    </ligand>
</feature>
<evidence type="ECO:0000256" key="9">
    <source>
        <dbReference type="ARBA" id="ARBA00023136"/>
    </source>
</evidence>
<proteinExistence type="inferred from homology"/>
<feature type="domain" description="4Fe-4S ferredoxin-type" evidence="11">
    <location>
        <begin position="309"/>
        <end position="336"/>
    </location>
</feature>
<dbReference type="PANTHER" id="PTHR43560">
    <property type="entry name" value="ION-TRANSLOCATING OXIDOREDUCTASE COMPLEX SUBUNIT B"/>
    <property type="match status" value="1"/>
</dbReference>
<dbReference type="GO" id="GO:0022900">
    <property type="term" value="P:electron transport chain"/>
    <property type="evidence" value="ECO:0007669"/>
    <property type="project" value="UniProtKB-UniRule"/>
</dbReference>
<dbReference type="PROSITE" id="PS00198">
    <property type="entry name" value="4FE4S_FER_1"/>
    <property type="match status" value="4"/>
</dbReference>
<feature type="binding site" evidence="10">
    <location>
        <position position="140"/>
    </location>
    <ligand>
        <name>[4Fe-4S] cluster</name>
        <dbReference type="ChEBI" id="CHEBI:49883"/>
        <label>2</label>
    </ligand>
</feature>
<dbReference type="GO" id="GO:0009055">
    <property type="term" value="F:electron transfer activity"/>
    <property type="evidence" value="ECO:0007669"/>
    <property type="project" value="InterPro"/>
</dbReference>
<feature type="binding site" evidence="10">
    <location>
        <position position="150"/>
    </location>
    <ligand>
        <name>[4Fe-4S] cluster</name>
        <dbReference type="ChEBI" id="CHEBI:49883"/>
        <label>2</label>
    </ligand>
</feature>
<keyword evidence="8 10" id="KW-0411">Iron-sulfur</keyword>
<comment type="subunit">
    <text evidence="10">The complex is composed of six subunits: RnfA, RnfB, RnfC, RnfD, RnfE and RnfG.</text>
</comment>
<comment type="cofactor">
    <cofactor evidence="10">
        <name>[4Fe-4S] cluster</name>
        <dbReference type="ChEBI" id="CHEBI:49883"/>
    </cofactor>
    <text evidence="10">Binds 3 [4Fe-4S] clusters.</text>
</comment>
<dbReference type="InterPro" id="IPR007202">
    <property type="entry name" value="4Fe-4S_dom"/>
</dbReference>
<keyword evidence="4 10" id="KW-0677">Repeat</keyword>
<feature type="domain" description="4Fe-4S ferredoxin-type" evidence="11">
    <location>
        <begin position="239"/>
        <end position="268"/>
    </location>
</feature>
<dbReference type="InterPro" id="IPR010207">
    <property type="entry name" value="Elect_transpt_cplx_RnfB/RsxB"/>
</dbReference>
<evidence type="ECO:0000259" key="12">
    <source>
        <dbReference type="PROSITE" id="PS51656"/>
    </source>
</evidence>
<organism evidence="13 14">
    <name type="scientific">Orenia marismortui</name>
    <dbReference type="NCBI Taxonomy" id="46469"/>
    <lineage>
        <taxon>Bacteria</taxon>
        <taxon>Bacillati</taxon>
        <taxon>Bacillota</taxon>
        <taxon>Clostridia</taxon>
        <taxon>Halanaerobiales</taxon>
        <taxon>Halobacteroidaceae</taxon>
        <taxon>Orenia</taxon>
    </lineage>
</organism>
<comment type="subcellular location">
    <subcellularLocation>
        <location evidence="10">Cell membrane</location>
    </subcellularLocation>
</comment>
<protein>
    <recommendedName>
        <fullName evidence="10">Ion-translocating oxidoreductase complex subunit B</fullName>
        <ecNumber evidence="10">7.-.-.-</ecNumber>
    </recommendedName>
    <alternativeName>
        <fullName evidence="10">Rnf electron transport complex subunit B</fullName>
    </alternativeName>
</protein>
<reference evidence="13 14" key="1">
    <citation type="submission" date="2019-03" db="EMBL/GenBank/DDBJ databases">
        <title>Subsurface microbial communities from deep shales in Ohio and West Virginia, USA.</title>
        <authorList>
            <person name="Wrighton K."/>
        </authorList>
    </citation>
    <scope>NUCLEOTIDE SEQUENCE [LARGE SCALE GENOMIC DNA]</scope>
    <source>
        <strain evidence="13 14">MSL 6dP</strain>
    </source>
</reference>
<dbReference type="EC" id="7.-.-.-" evidence="10"/>
<keyword evidence="10" id="KW-1003">Cell membrane</keyword>
<dbReference type="Pfam" id="PF04060">
    <property type="entry name" value="FeS"/>
    <property type="match status" value="1"/>
</dbReference>
<dbReference type="Proteomes" id="UP000295832">
    <property type="component" value="Unassembled WGS sequence"/>
</dbReference>
<evidence type="ECO:0000313" key="13">
    <source>
        <dbReference type="EMBL" id="TDX49020.1"/>
    </source>
</evidence>
<evidence type="ECO:0000256" key="8">
    <source>
        <dbReference type="ARBA" id="ARBA00023014"/>
    </source>
</evidence>